<dbReference type="EMBL" id="FOZV01000008">
    <property type="protein sequence ID" value="SFS84809.1"/>
    <property type="molecule type" value="Genomic_DNA"/>
</dbReference>
<dbReference type="NCBIfam" id="TIGR02532">
    <property type="entry name" value="IV_pilin_GFxxxE"/>
    <property type="match status" value="1"/>
</dbReference>
<keyword evidence="8 11" id="KW-0472">Membrane</keyword>
<dbReference type="Proteomes" id="UP000198788">
    <property type="component" value="Unassembled WGS sequence"/>
</dbReference>
<gene>
    <name evidence="13" type="ORF">SAMN05192570_3011</name>
</gene>
<dbReference type="GO" id="GO:0015628">
    <property type="term" value="P:protein secretion by the type II secretion system"/>
    <property type="evidence" value="ECO:0007669"/>
    <property type="project" value="InterPro"/>
</dbReference>
<dbReference type="RefSeq" id="WP_092312681.1">
    <property type="nucleotide sequence ID" value="NZ_FOZV01000008.1"/>
</dbReference>
<keyword evidence="14" id="KW-1185">Reference proteome</keyword>
<keyword evidence="3" id="KW-1003">Cell membrane</keyword>
<keyword evidence="6 11" id="KW-0812">Transmembrane</keyword>
<evidence type="ECO:0000313" key="13">
    <source>
        <dbReference type="EMBL" id="SFS84809.1"/>
    </source>
</evidence>
<dbReference type="Pfam" id="PF07963">
    <property type="entry name" value="N_methyl"/>
    <property type="match status" value="1"/>
</dbReference>
<name>A0A1I6T6E8_9CAUL</name>
<dbReference type="InterPro" id="IPR012902">
    <property type="entry name" value="N_methyl_site"/>
</dbReference>
<evidence type="ECO:0000256" key="5">
    <source>
        <dbReference type="ARBA" id="ARBA00022519"/>
    </source>
</evidence>
<comment type="subcellular location">
    <subcellularLocation>
        <location evidence="1">Cell inner membrane</location>
        <topology evidence="1">Single-pass membrane protein</topology>
    </subcellularLocation>
</comment>
<evidence type="ECO:0000256" key="7">
    <source>
        <dbReference type="ARBA" id="ARBA00022989"/>
    </source>
</evidence>
<organism evidence="13 14">
    <name type="scientific">Brevundimonas viscosa</name>
    <dbReference type="NCBI Taxonomy" id="871741"/>
    <lineage>
        <taxon>Bacteria</taxon>
        <taxon>Pseudomonadati</taxon>
        <taxon>Pseudomonadota</taxon>
        <taxon>Alphaproteobacteria</taxon>
        <taxon>Caulobacterales</taxon>
        <taxon>Caulobacteraceae</taxon>
        <taxon>Brevundimonas</taxon>
    </lineage>
</organism>
<evidence type="ECO:0000256" key="11">
    <source>
        <dbReference type="SAM" id="Phobius"/>
    </source>
</evidence>
<evidence type="ECO:0000256" key="3">
    <source>
        <dbReference type="ARBA" id="ARBA00022475"/>
    </source>
</evidence>
<evidence type="ECO:0000256" key="2">
    <source>
        <dbReference type="ARBA" id="ARBA00021549"/>
    </source>
</evidence>
<proteinExistence type="inferred from homology"/>
<evidence type="ECO:0000256" key="9">
    <source>
        <dbReference type="ARBA" id="ARBA00025772"/>
    </source>
</evidence>
<sequence length="153" mass="16080">MTPTSATGRSRRAGFTLVELLMTVAIMGVAAGAVVLSMPDPRPSVGEDVERFAARLQRAREEAILSNRAVAVEASAGGYAFAAFDGERWSPLQEGPFRREPWSGGVVASPVEPPLRVTFDPTGAAEPARLVLSRDSRSIAVAVDGAGEVSIDD</sequence>
<dbReference type="SUPFAM" id="SSF54523">
    <property type="entry name" value="Pili subunits"/>
    <property type="match status" value="1"/>
</dbReference>
<dbReference type="AlphaFoldDB" id="A0A1I6T6E8"/>
<dbReference type="STRING" id="871741.SAMN05192570_3011"/>
<dbReference type="PROSITE" id="PS50263">
    <property type="entry name" value="CN_HYDROLASE"/>
    <property type="match status" value="1"/>
</dbReference>
<dbReference type="GO" id="GO:0015627">
    <property type="term" value="C:type II protein secretion system complex"/>
    <property type="evidence" value="ECO:0007669"/>
    <property type="project" value="InterPro"/>
</dbReference>
<evidence type="ECO:0000259" key="12">
    <source>
        <dbReference type="PROSITE" id="PS50263"/>
    </source>
</evidence>
<keyword evidence="7 11" id="KW-1133">Transmembrane helix</keyword>
<feature type="domain" description="CN hydrolase" evidence="12">
    <location>
        <begin position="1"/>
        <end position="113"/>
    </location>
</feature>
<dbReference type="Gene3D" id="3.55.40.10">
    <property type="entry name" value="minor pseudopilin epsh domain"/>
    <property type="match status" value="1"/>
</dbReference>
<evidence type="ECO:0000256" key="4">
    <source>
        <dbReference type="ARBA" id="ARBA00022481"/>
    </source>
</evidence>
<dbReference type="InterPro" id="IPR002416">
    <property type="entry name" value="T2SS_protein-GspH"/>
</dbReference>
<feature type="transmembrane region" description="Helical" evidence="11">
    <location>
        <begin position="12"/>
        <end position="36"/>
    </location>
</feature>
<dbReference type="InterPro" id="IPR022346">
    <property type="entry name" value="T2SS_GspH"/>
</dbReference>
<dbReference type="GO" id="GO:0005886">
    <property type="term" value="C:plasma membrane"/>
    <property type="evidence" value="ECO:0007669"/>
    <property type="project" value="UniProtKB-SubCell"/>
</dbReference>
<dbReference type="InterPro" id="IPR003010">
    <property type="entry name" value="C-N_Hydrolase"/>
</dbReference>
<evidence type="ECO:0000256" key="8">
    <source>
        <dbReference type="ARBA" id="ARBA00023136"/>
    </source>
</evidence>
<dbReference type="PROSITE" id="PS00409">
    <property type="entry name" value="PROKAR_NTER_METHYL"/>
    <property type="match status" value="1"/>
</dbReference>
<keyword evidence="5" id="KW-0997">Cell inner membrane</keyword>
<dbReference type="InterPro" id="IPR045584">
    <property type="entry name" value="Pilin-like"/>
</dbReference>
<evidence type="ECO:0000313" key="14">
    <source>
        <dbReference type="Proteomes" id="UP000198788"/>
    </source>
</evidence>
<evidence type="ECO:0000256" key="10">
    <source>
        <dbReference type="ARBA" id="ARBA00030775"/>
    </source>
</evidence>
<comment type="similarity">
    <text evidence="9">Belongs to the GSP H family.</text>
</comment>
<accession>A0A1I6T6E8</accession>
<dbReference type="PRINTS" id="PR00885">
    <property type="entry name" value="BCTERIALGSPH"/>
</dbReference>
<evidence type="ECO:0000256" key="1">
    <source>
        <dbReference type="ARBA" id="ARBA00004377"/>
    </source>
</evidence>
<reference evidence="14" key="1">
    <citation type="submission" date="2016-10" db="EMBL/GenBank/DDBJ databases">
        <authorList>
            <person name="Varghese N."/>
            <person name="Submissions S."/>
        </authorList>
    </citation>
    <scope>NUCLEOTIDE SEQUENCE [LARGE SCALE GENOMIC DNA]</scope>
    <source>
        <strain evidence="14">CGMCC 1.10683</strain>
    </source>
</reference>
<protein>
    <recommendedName>
        <fullName evidence="2">Type II secretion system protein H</fullName>
    </recommendedName>
    <alternativeName>
        <fullName evidence="10">General secretion pathway protein H</fullName>
    </alternativeName>
</protein>
<dbReference type="Pfam" id="PF12019">
    <property type="entry name" value="GspH"/>
    <property type="match status" value="1"/>
</dbReference>
<keyword evidence="4" id="KW-0488">Methylation</keyword>
<evidence type="ECO:0000256" key="6">
    <source>
        <dbReference type="ARBA" id="ARBA00022692"/>
    </source>
</evidence>
<dbReference type="OrthoDB" id="7189369at2"/>